<organism evidence="1 2">
    <name type="scientific">Stigmatella aurantiaca (strain DW4/3-1)</name>
    <dbReference type="NCBI Taxonomy" id="378806"/>
    <lineage>
        <taxon>Bacteria</taxon>
        <taxon>Pseudomonadati</taxon>
        <taxon>Myxococcota</taxon>
        <taxon>Myxococcia</taxon>
        <taxon>Myxococcales</taxon>
        <taxon>Cystobacterineae</taxon>
        <taxon>Archangiaceae</taxon>
        <taxon>Stigmatella</taxon>
    </lineage>
</organism>
<dbReference type="AlphaFoldDB" id="Q08MY1"/>
<comment type="caution">
    <text evidence="1">The sequence shown here is derived from an EMBL/GenBank/DDBJ whole genome shotgun (WGS) entry which is preliminary data.</text>
</comment>
<dbReference type="Proteomes" id="UP000032702">
    <property type="component" value="Unassembled WGS sequence"/>
</dbReference>
<name>Q08MY1_STIAD</name>
<sequence>MRLTASLLNLVMVKEVLAHFKLGDEAAAACRDIPVAGDLDRIVPRGDRIEDRLFRQTGRKGAHVRFAYEREFFRPYRPPQCHGFHAHLLYPRHRDRFEMPGKPAMTGCALAIAARTAGVGVPE</sequence>
<evidence type="ECO:0000313" key="2">
    <source>
        <dbReference type="Proteomes" id="UP000032702"/>
    </source>
</evidence>
<proteinExistence type="predicted"/>
<gene>
    <name evidence="1" type="ORF">STIAU_0373</name>
</gene>
<protein>
    <submittedName>
        <fullName evidence="1">Uncharacterized protein</fullName>
    </submittedName>
</protein>
<dbReference type="EMBL" id="AAMD01000318">
    <property type="protein sequence ID" value="EAU61842.1"/>
    <property type="molecule type" value="Genomic_DNA"/>
</dbReference>
<evidence type="ECO:0000313" key="1">
    <source>
        <dbReference type="EMBL" id="EAU61842.1"/>
    </source>
</evidence>
<accession>Q08MY1</accession>
<reference evidence="1 2" key="1">
    <citation type="submission" date="2006-04" db="EMBL/GenBank/DDBJ databases">
        <authorList>
            <person name="Nierman W.C."/>
        </authorList>
    </citation>
    <scope>NUCLEOTIDE SEQUENCE [LARGE SCALE GENOMIC DNA]</scope>
    <source>
        <strain evidence="1 2">DW4/3-1</strain>
    </source>
</reference>